<reference evidence="3" key="1">
    <citation type="submission" date="2021-02" db="EMBL/GenBank/DDBJ databases">
        <authorList>
            <person name="Steward A R."/>
        </authorList>
    </citation>
    <scope>NUCLEOTIDE SEQUENCE</scope>
</reference>
<dbReference type="Pfam" id="PF01607">
    <property type="entry name" value="CBM_14"/>
    <property type="match status" value="1"/>
</dbReference>
<protein>
    <recommendedName>
        <fullName evidence="2">Chitin-binding type-2 domain-containing protein</fullName>
    </recommendedName>
</protein>
<sequence>MAWSSRQVEGQKDNRLDWDIKLNVPGDAGRDYPTLDAIPRTHFSCAGREPGYYADQETNCQVFRICTAGTTYGFQSFLCPNGTLFNQAVFVCDWWMNVNCQQEIQNNNERFENLKPGPQLLKDVRKMITHPMRNPISNGFIKNNFLVTQTYKPPSELLYPNGALTSSHNNILYVPSKESFGEHLSNDISFAASTSSPLFSLYRENQGTQNVQFINKQSAENTKEYQANVYRTNTPSPTQATLYEPTNYNKLNSYDNRNSKVNAYSNQKQQLEFESYRTNQAQTVHAKNSNLINVEAQQNLVSTNIPPTVISKTIAFKSIVPGENASSPKSRITFKTWILKPKNRNFIIKPTESSEKFIQSASEPSPSMSNPYVYEKPKQNYQSSTKTTNDYFYNKKNTNRKQESNRDILYNASPTTFRPNLLNRLYLESDFSTNTPPSRYEITTLRSLQNTYIPSPNAEISRQSLSPIKQYNPQPIQTNQKENLLAASSSQTPQYELVEQKNNISPLFTVTKQSNVNTNHNNISFTDVLTKEKIDITVNDIIRDTNKIVQPTSTHQNFAQYQNENTLLDKKQLKVDNEILSKEELTSKSPDIPTKSSKKIAIPSSQLEPPFKISNNLSENKLSNLPFYLEPVNTIERTISIKITIPEKIAKIIFKNATSSDDFEVLNTGSSNYLVYANNLATKTGAGLMPIGKLSLGKFSNISNSQDLVFSFLADSLNAAKDYNNIAKQNVITTPTPQLQNYRYSNAEDITRKISELTSTQFTNNNVNRHNNKKLISSPLLAISQQKAATREHHNRPQNLYYQQRQQTPVKKLSYSQIRPVDSRIPTINSRIQNLRPPSNHIYSGQLYQHPVPEVTRDYYNIPNIKNNLFTLPKLNGHKNFRPQISNKKQNVPDIEVIRSQQIPINDRLEQTSNQETFQKQDEPPNLSSFLTSTNGITAQVQDTIRGTLSHPFDNDKLLTYNKDQSFYIFSQLNNNHENNRVNEEINDQEHLQHSNNEKIDNLGLQLIPSIGYKLSDKRDKERILSTFQLNEFGSPTGSANLYQEDLTTNIDYSVKHPSSYGASSFIQNESQTLKNKNSNIEDLDAPDPNGYPKISPQPKFNT</sequence>
<evidence type="ECO:0000256" key="1">
    <source>
        <dbReference type="SAM" id="MobiDB-lite"/>
    </source>
</evidence>
<evidence type="ECO:0000313" key="3">
    <source>
        <dbReference type="EMBL" id="CAF4809565.1"/>
    </source>
</evidence>
<dbReference type="AlphaFoldDB" id="A0A821PVE0"/>
<gene>
    <name evidence="3" type="ORF">PMACD_LOCUS3958</name>
</gene>
<dbReference type="PANTHER" id="PTHR22933:SF42">
    <property type="entry name" value="FI18455P1-RELATED"/>
    <property type="match status" value="1"/>
</dbReference>
<comment type="caution">
    <text evidence="3">The sequence shown here is derived from an EMBL/GenBank/DDBJ whole genome shotgun (WGS) entry which is preliminary data.</text>
</comment>
<dbReference type="SMART" id="SM00494">
    <property type="entry name" value="ChtBD2"/>
    <property type="match status" value="1"/>
</dbReference>
<dbReference type="InterPro" id="IPR052976">
    <property type="entry name" value="Scoloptoxin-like"/>
</dbReference>
<dbReference type="Gene3D" id="2.170.140.10">
    <property type="entry name" value="Chitin binding domain"/>
    <property type="match status" value="1"/>
</dbReference>
<name>A0A821PVE0_9NEOP</name>
<evidence type="ECO:0000313" key="4">
    <source>
        <dbReference type="Proteomes" id="UP000663880"/>
    </source>
</evidence>
<feature type="region of interest" description="Disordered" evidence="1">
    <location>
        <begin position="1075"/>
        <end position="1103"/>
    </location>
</feature>
<dbReference type="PANTHER" id="PTHR22933">
    <property type="entry name" value="FI18007P1-RELATED"/>
    <property type="match status" value="1"/>
</dbReference>
<evidence type="ECO:0000259" key="2">
    <source>
        <dbReference type="PROSITE" id="PS50940"/>
    </source>
</evidence>
<dbReference type="SUPFAM" id="SSF57625">
    <property type="entry name" value="Invertebrate chitin-binding proteins"/>
    <property type="match status" value="1"/>
</dbReference>
<feature type="domain" description="Chitin-binding type-2" evidence="2">
    <location>
        <begin position="42"/>
        <end position="102"/>
    </location>
</feature>
<dbReference type="GO" id="GO:0005576">
    <property type="term" value="C:extracellular region"/>
    <property type="evidence" value="ECO:0007669"/>
    <property type="project" value="InterPro"/>
</dbReference>
<dbReference type="InterPro" id="IPR002557">
    <property type="entry name" value="Chitin-bd_dom"/>
</dbReference>
<keyword evidence="4" id="KW-1185">Reference proteome</keyword>
<dbReference type="EMBL" id="CAJOBZ010000006">
    <property type="protein sequence ID" value="CAF4809565.1"/>
    <property type="molecule type" value="Genomic_DNA"/>
</dbReference>
<dbReference type="PROSITE" id="PS50940">
    <property type="entry name" value="CHIT_BIND_II"/>
    <property type="match status" value="1"/>
</dbReference>
<dbReference type="InterPro" id="IPR036508">
    <property type="entry name" value="Chitin-bd_dom_sf"/>
</dbReference>
<dbReference type="GO" id="GO:0008061">
    <property type="term" value="F:chitin binding"/>
    <property type="evidence" value="ECO:0007669"/>
    <property type="project" value="InterPro"/>
</dbReference>
<accession>A0A821PVE0</accession>
<dbReference type="Proteomes" id="UP000663880">
    <property type="component" value="Unassembled WGS sequence"/>
</dbReference>
<organism evidence="3 4">
    <name type="scientific">Pieris macdunnoughi</name>
    <dbReference type="NCBI Taxonomy" id="345717"/>
    <lineage>
        <taxon>Eukaryota</taxon>
        <taxon>Metazoa</taxon>
        <taxon>Ecdysozoa</taxon>
        <taxon>Arthropoda</taxon>
        <taxon>Hexapoda</taxon>
        <taxon>Insecta</taxon>
        <taxon>Pterygota</taxon>
        <taxon>Neoptera</taxon>
        <taxon>Endopterygota</taxon>
        <taxon>Lepidoptera</taxon>
        <taxon>Glossata</taxon>
        <taxon>Ditrysia</taxon>
        <taxon>Papilionoidea</taxon>
        <taxon>Pieridae</taxon>
        <taxon>Pierinae</taxon>
        <taxon>Pieris</taxon>
    </lineage>
</organism>
<dbReference type="OrthoDB" id="6514762at2759"/>
<proteinExistence type="predicted"/>